<dbReference type="KEGG" id="hbs:IPV69_08400"/>
<evidence type="ECO:0000313" key="13">
    <source>
        <dbReference type="EMBL" id="QOV91358.1"/>
    </source>
</evidence>
<feature type="transmembrane region" description="Helical" evidence="12">
    <location>
        <begin position="387"/>
        <end position="410"/>
    </location>
</feature>
<feature type="transmembrane region" description="Helical" evidence="12">
    <location>
        <begin position="74"/>
        <end position="94"/>
    </location>
</feature>
<feature type="transmembrane region" description="Helical" evidence="12">
    <location>
        <begin position="349"/>
        <end position="375"/>
    </location>
</feature>
<dbReference type="Proteomes" id="UP000593765">
    <property type="component" value="Chromosome"/>
</dbReference>
<keyword evidence="8" id="KW-0406">Ion transport</keyword>
<evidence type="ECO:0000313" key="14">
    <source>
        <dbReference type="Proteomes" id="UP000593765"/>
    </source>
</evidence>
<dbReference type="PANTHER" id="PTHR42985:SF47">
    <property type="entry name" value="INTEGRAL MEMBRANE TRANSPORT PROTEIN"/>
    <property type="match status" value="1"/>
</dbReference>
<evidence type="ECO:0000256" key="6">
    <source>
        <dbReference type="ARBA" id="ARBA00022989"/>
    </source>
</evidence>
<evidence type="ECO:0000256" key="9">
    <source>
        <dbReference type="ARBA" id="ARBA00023136"/>
    </source>
</evidence>
<dbReference type="Gene3D" id="1.20.1730.10">
    <property type="entry name" value="Sodium/glucose cotransporter"/>
    <property type="match status" value="1"/>
</dbReference>
<gene>
    <name evidence="13" type="ORF">IPV69_08400</name>
</gene>
<evidence type="ECO:0000256" key="4">
    <source>
        <dbReference type="ARBA" id="ARBA00022475"/>
    </source>
</evidence>
<dbReference type="InterPro" id="IPR001734">
    <property type="entry name" value="Na/solute_symporter"/>
</dbReference>
<dbReference type="Pfam" id="PF00474">
    <property type="entry name" value="SSF"/>
    <property type="match status" value="1"/>
</dbReference>
<evidence type="ECO:0000256" key="7">
    <source>
        <dbReference type="ARBA" id="ARBA00023053"/>
    </source>
</evidence>
<comment type="similarity">
    <text evidence="2 11">Belongs to the sodium:solute symporter (SSF) (TC 2.A.21) family.</text>
</comment>
<dbReference type="InterPro" id="IPR051163">
    <property type="entry name" value="Sodium:Solute_Symporter_SSF"/>
</dbReference>
<keyword evidence="5 12" id="KW-0812">Transmembrane</keyword>
<dbReference type="GO" id="GO:0006814">
    <property type="term" value="P:sodium ion transport"/>
    <property type="evidence" value="ECO:0007669"/>
    <property type="project" value="UniProtKB-KW"/>
</dbReference>
<feature type="transmembrane region" description="Helical" evidence="12">
    <location>
        <begin position="244"/>
        <end position="262"/>
    </location>
</feature>
<proteinExistence type="inferred from homology"/>
<dbReference type="PANTHER" id="PTHR42985">
    <property type="entry name" value="SODIUM-COUPLED MONOCARBOXYLATE TRANSPORTER"/>
    <property type="match status" value="1"/>
</dbReference>
<keyword evidence="7" id="KW-0915">Sodium</keyword>
<keyword evidence="4" id="KW-1003">Cell membrane</keyword>
<evidence type="ECO:0000256" key="1">
    <source>
        <dbReference type="ARBA" id="ARBA00004651"/>
    </source>
</evidence>
<feature type="transmembrane region" description="Helical" evidence="12">
    <location>
        <begin position="473"/>
        <end position="495"/>
    </location>
</feature>
<name>A0A7M2X0T9_9BACT</name>
<keyword evidence="3" id="KW-0813">Transport</keyword>
<accession>A0A7M2X0T9</accession>
<keyword evidence="9 12" id="KW-0472">Membrane</keyword>
<comment type="subcellular location">
    <subcellularLocation>
        <location evidence="1">Cell membrane</location>
        <topology evidence="1">Multi-pass membrane protein</topology>
    </subcellularLocation>
</comment>
<keyword evidence="10" id="KW-0739">Sodium transport</keyword>
<feature type="transmembrane region" description="Helical" evidence="12">
    <location>
        <begin position="43"/>
        <end position="68"/>
    </location>
</feature>
<dbReference type="CDD" id="cd11493">
    <property type="entry name" value="SLC5sbd_NIS-like_u1"/>
    <property type="match status" value="1"/>
</dbReference>
<feature type="transmembrane region" description="Helical" evidence="12">
    <location>
        <begin position="283"/>
        <end position="309"/>
    </location>
</feature>
<evidence type="ECO:0000256" key="5">
    <source>
        <dbReference type="ARBA" id="ARBA00022692"/>
    </source>
</evidence>
<sequence>MTWIDLIIIAGYLGGICMLGVMFTRRQKTTRHYFTGDRSIPAWAVAASIVATETSTVTFISVPGIAFARGGNFTFLQLAMGYIVGRIVITFLFIPRYFRGELQTVYQLLQTRFGTPARMVSASLFVVMRNIADGIRMLLTAIVLAAVYVAFVPGHDTDGGREIATVVALLLLGAVMILFTYFGGIEAVVWVEVLQLGIYLAGAIAAMWVLAANVSGGLPGAIDLGDRFAKLTVFDFSFDLAKTYTFWSGVVGGCFLTMSTHGTDQYMVQRYLCTDRPSRAGAALLASGLIVFVQFVLFLLIGVLLFAFYRPFEQAGYATSAVTTFPFASPDRVFPDFITKHLPTGLSGLVVAAIFAAALSSSLSAIAGTVVNDLYKPLKPARTDGHYLTVGKVLILVFGVIQTAVALAAIRSASSALSNVLTVAGLVNGPVLGLFLVGAMSKRIPQSAAIAGMAVSAVAMVGLWWFGGKWVAWTWYPLIGSAIVIIVAFIAMPVFSPLGRDDRRGSDSALG</sequence>
<dbReference type="RefSeq" id="WP_206294607.1">
    <property type="nucleotide sequence ID" value="NZ_CP063458.1"/>
</dbReference>
<dbReference type="NCBIfam" id="TIGR00813">
    <property type="entry name" value="sss"/>
    <property type="match status" value="1"/>
</dbReference>
<dbReference type="InterPro" id="IPR038377">
    <property type="entry name" value="Na/Glc_symporter_sf"/>
</dbReference>
<protein>
    <submittedName>
        <fullName evidence="13">Sodium/solute symporter</fullName>
    </submittedName>
</protein>
<feature type="transmembrane region" description="Helical" evidence="12">
    <location>
        <begin position="416"/>
        <end position="437"/>
    </location>
</feature>
<reference evidence="13 14" key="1">
    <citation type="submission" date="2020-10" db="EMBL/GenBank/DDBJ databases">
        <title>Wide distribution of Phycisphaera-like planctomycetes from WD2101 soil group in peatlands and genome analysis of the first cultivated representative.</title>
        <authorList>
            <person name="Dedysh S.N."/>
            <person name="Beletsky A.V."/>
            <person name="Ivanova A."/>
            <person name="Kulichevskaya I.S."/>
            <person name="Suzina N.E."/>
            <person name="Philippov D.A."/>
            <person name="Rakitin A.L."/>
            <person name="Mardanov A.V."/>
            <person name="Ravin N.V."/>
        </authorList>
    </citation>
    <scope>NUCLEOTIDE SEQUENCE [LARGE SCALE GENOMIC DNA]</scope>
    <source>
        <strain evidence="13 14">M1803</strain>
    </source>
</reference>
<dbReference type="GO" id="GO:0015293">
    <property type="term" value="F:symporter activity"/>
    <property type="evidence" value="ECO:0007669"/>
    <property type="project" value="TreeGrafter"/>
</dbReference>
<feature type="transmembrane region" description="Helical" evidence="12">
    <location>
        <begin position="6"/>
        <end position="23"/>
    </location>
</feature>
<feature type="transmembrane region" description="Helical" evidence="12">
    <location>
        <begin position="449"/>
        <end position="467"/>
    </location>
</feature>
<evidence type="ECO:0000256" key="2">
    <source>
        <dbReference type="ARBA" id="ARBA00006434"/>
    </source>
</evidence>
<evidence type="ECO:0000256" key="11">
    <source>
        <dbReference type="RuleBase" id="RU362091"/>
    </source>
</evidence>
<feature type="transmembrane region" description="Helical" evidence="12">
    <location>
        <begin position="189"/>
        <end position="211"/>
    </location>
</feature>
<dbReference type="GO" id="GO:0005886">
    <property type="term" value="C:plasma membrane"/>
    <property type="evidence" value="ECO:0007669"/>
    <property type="project" value="UniProtKB-SubCell"/>
</dbReference>
<feature type="transmembrane region" description="Helical" evidence="12">
    <location>
        <begin position="163"/>
        <end position="182"/>
    </location>
</feature>
<keyword evidence="14" id="KW-1185">Reference proteome</keyword>
<evidence type="ECO:0000256" key="8">
    <source>
        <dbReference type="ARBA" id="ARBA00023065"/>
    </source>
</evidence>
<dbReference type="EMBL" id="CP063458">
    <property type="protein sequence ID" value="QOV91358.1"/>
    <property type="molecule type" value="Genomic_DNA"/>
</dbReference>
<evidence type="ECO:0000256" key="12">
    <source>
        <dbReference type="SAM" id="Phobius"/>
    </source>
</evidence>
<evidence type="ECO:0000256" key="3">
    <source>
        <dbReference type="ARBA" id="ARBA00022448"/>
    </source>
</evidence>
<evidence type="ECO:0000256" key="10">
    <source>
        <dbReference type="ARBA" id="ARBA00023201"/>
    </source>
</evidence>
<keyword evidence="6 12" id="KW-1133">Transmembrane helix</keyword>
<feature type="transmembrane region" description="Helical" evidence="12">
    <location>
        <begin position="134"/>
        <end position="151"/>
    </location>
</feature>
<organism evidence="13 14">
    <name type="scientific">Humisphaera borealis</name>
    <dbReference type="NCBI Taxonomy" id="2807512"/>
    <lineage>
        <taxon>Bacteria</taxon>
        <taxon>Pseudomonadati</taxon>
        <taxon>Planctomycetota</taxon>
        <taxon>Phycisphaerae</taxon>
        <taxon>Tepidisphaerales</taxon>
        <taxon>Tepidisphaeraceae</taxon>
        <taxon>Humisphaera</taxon>
    </lineage>
</organism>
<dbReference type="AlphaFoldDB" id="A0A7M2X0T9"/>
<dbReference type="PROSITE" id="PS50283">
    <property type="entry name" value="NA_SOLUT_SYMP_3"/>
    <property type="match status" value="1"/>
</dbReference>